<dbReference type="PANTHER" id="PTHR14859">
    <property type="entry name" value="CALCOFLUOR WHITE HYPERSENSITIVE PROTEIN PRECURSOR"/>
    <property type="match status" value="1"/>
</dbReference>
<keyword evidence="3" id="KW-0255">Endonuclease</keyword>
<evidence type="ECO:0000313" key="3">
    <source>
        <dbReference type="EMBL" id="MBS9477208.1"/>
    </source>
</evidence>
<proteinExistence type="predicted"/>
<keyword evidence="3" id="KW-0378">Hydrolase</keyword>
<feature type="domain" description="Endonuclease/exonuclease/phosphatase" evidence="2">
    <location>
        <begin position="1"/>
        <end position="216"/>
    </location>
</feature>
<feature type="region of interest" description="Disordered" evidence="1">
    <location>
        <begin position="231"/>
        <end position="289"/>
    </location>
</feature>
<reference evidence="3" key="1">
    <citation type="submission" date="2021-05" db="EMBL/GenBank/DDBJ databases">
        <authorList>
            <person name="Sun Q."/>
            <person name="Inoue M."/>
        </authorList>
    </citation>
    <scope>NUCLEOTIDE SEQUENCE</scope>
    <source>
        <strain evidence="3">VKM B-3255</strain>
    </source>
</reference>
<organism evidence="3 4">
    <name type="scientific">Ancylobacter radicis</name>
    <dbReference type="NCBI Taxonomy" id="2836179"/>
    <lineage>
        <taxon>Bacteria</taxon>
        <taxon>Pseudomonadati</taxon>
        <taxon>Pseudomonadota</taxon>
        <taxon>Alphaproteobacteria</taxon>
        <taxon>Hyphomicrobiales</taxon>
        <taxon>Xanthobacteraceae</taxon>
        <taxon>Ancylobacter</taxon>
    </lineage>
</organism>
<dbReference type="SUPFAM" id="SSF56219">
    <property type="entry name" value="DNase I-like"/>
    <property type="match status" value="1"/>
</dbReference>
<dbReference type="Proteomes" id="UP001166585">
    <property type="component" value="Unassembled WGS sequence"/>
</dbReference>
<evidence type="ECO:0000256" key="1">
    <source>
        <dbReference type="SAM" id="MobiDB-lite"/>
    </source>
</evidence>
<dbReference type="InterPro" id="IPR005135">
    <property type="entry name" value="Endo/exonuclease/phosphatase"/>
</dbReference>
<dbReference type="PANTHER" id="PTHR14859:SF1">
    <property type="entry name" value="PGAP2-INTERACTING PROTEIN"/>
    <property type="match status" value="1"/>
</dbReference>
<evidence type="ECO:0000313" key="4">
    <source>
        <dbReference type="Proteomes" id="UP001166585"/>
    </source>
</evidence>
<dbReference type="InterPro" id="IPR051916">
    <property type="entry name" value="GPI-anchor_lipid_remodeler"/>
</dbReference>
<protein>
    <submittedName>
        <fullName evidence="3">Endonuclease/exonuclease/phosphatase family protein</fullName>
    </submittedName>
</protein>
<dbReference type="EMBL" id="JAHCQH010000015">
    <property type="protein sequence ID" value="MBS9477208.1"/>
    <property type="molecule type" value="Genomic_DNA"/>
</dbReference>
<comment type="caution">
    <text evidence="3">The sequence shown here is derived from an EMBL/GenBank/DDBJ whole genome shotgun (WGS) entry which is preliminary data.</text>
</comment>
<dbReference type="InterPro" id="IPR036691">
    <property type="entry name" value="Endo/exonu/phosph_ase_sf"/>
</dbReference>
<dbReference type="GO" id="GO:0004519">
    <property type="term" value="F:endonuclease activity"/>
    <property type="evidence" value="ECO:0007669"/>
    <property type="project" value="UniProtKB-KW"/>
</dbReference>
<sequence length="289" mass="31963">MTWNIHGGIGPDGRFDLDRIAALIARHRPDILALQEIDTRGRGLECLAPLQGLGIGHFTEARTIAVPDGHYGHALFSRWPMDGVELHDLSVRRREPRIAIEARVHTPQGPLHVVAVHVGLALLERRRQVMTLAAMARRHQLGRRRPLPTLMMGDFNDWFSFGLVTRTLTRVLPERTEQRSFPAFRPTLRLDRIYCSHPGMLVEVGTDPAARACSDHLPVIADICLPPASAMAEPEREGTVDPDWLQSGGPRHDAEPEFRQPTPSARRSADAGTSPDSRTHPRPGAPAGA</sequence>
<accession>A0ABS5R6D2</accession>
<gene>
    <name evidence="3" type="ORF">KIP89_08830</name>
</gene>
<evidence type="ECO:0000259" key="2">
    <source>
        <dbReference type="Pfam" id="PF03372"/>
    </source>
</evidence>
<name>A0ABS5R6D2_9HYPH</name>
<keyword evidence="4" id="KW-1185">Reference proteome</keyword>
<dbReference type="Pfam" id="PF03372">
    <property type="entry name" value="Exo_endo_phos"/>
    <property type="match status" value="1"/>
</dbReference>
<dbReference type="Gene3D" id="3.60.10.10">
    <property type="entry name" value="Endonuclease/exonuclease/phosphatase"/>
    <property type="match status" value="1"/>
</dbReference>
<keyword evidence="3" id="KW-0540">Nuclease</keyword>